<evidence type="ECO:0000313" key="1">
    <source>
        <dbReference type="EMBL" id="KIJ12240.1"/>
    </source>
</evidence>
<reference evidence="2" key="2">
    <citation type="submission" date="2015-01" db="EMBL/GenBank/DDBJ databases">
        <title>Evolutionary Origins and Diversification of the Mycorrhizal Mutualists.</title>
        <authorList>
            <consortium name="DOE Joint Genome Institute"/>
            <consortium name="Mycorrhizal Genomics Consortium"/>
            <person name="Kohler A."/>
            <person name="Kuo A."/>
            <person name="Nagy L.G."/>
            <person name="Floudas D."/>
            <person name="Copeland A."/>
            <person name="Barry K.W."/>
            <person name="Cichocki N."/>
            <person name="Veneault-Fourrey C."/>
            <person name="LaButti K."/>
            <person name="Lindquist E.A."/>
            <person name="Lipzen A."/>
            <person name="Lundell T."/>
            <person name="Morin E."/>
            <person name="Murat C."/>
            <person name="Riley R."/>
            <person name="Ohm R."/>
            <person name="Sun H."/>
            <person name="Tunlid A."/>
            <person name="Henrissat B."/>
            <person name="Grigoriev I.V."/>
            <person name="Hibbett D.S."/>
            <person name="Martin F."/>
        </authorList>
    </citation>
    <scope>NUCLEOTIDE SEQUENCE [LARGE SCALE GENOMIC DNA]</scope>
    <source>
        <strain evidence="2">ATCC 200175</strain>
    </source>
</reference>
<keyword evidence="2" id="KW-1185">Reference proteome</keyword>
<protein>
    <submittedName>
        <fullName evidence="1">Uncharacterized protein</fullName>
    </submittedName>
</protein>
<proteinExistence type="predicted"/>
<dbReference type="AlphaFoldDB" id="A0A0C9T9E0"/>
<reference evidence="1 2" key="1">
    <citation type="submission" date="2014-06" db="EMBL/GenBank/DDBJ databases">
        <authorList>
            <consortium name="DOE Joint Genome Institute"/>
            <person name="Kuo A."/>
            <person name="Kohler A."/>
            <person name="Nagy L.G."/>
            <person name="Floudas D."/>
            <person name="Copeland A."/>
            <person name="Barry K.W."/>
            <person name="Cichocki N."/>
            <person name="Veneault-Fourrey C."/>
            <person name="LaButti K."/>
            <person name="Lindquist E.A."/>
            <person name="Lipzen A."/>
            <person name="Lundell T."/>
            <person name="Morin E."/>
            <person name="Murat C."/>
            <person name="Sun H."/>
            <person name="Tunlid A."/>
            <person name="Henrissat B."/>
            <person name="Grigoriev I.V."/>
            <person name="Hibbett D.S."/>
            <person name="Martin F."/>
            <person name="Nordberg H.P."/>
            <person name="Cantor M.N."/>
            <person name="Hua S.X."/>
        </authorList>
    </citation>
    <scope>NUCLEOTIDE SEQUENCE [LARGE SCALE GENOMIC DNA]</scope>
    <source>
        <strain evidence="1 2">ATCC 200175</strain>
    </source>
</reference>
<evidence type="ECO:0000313" key="2">
    <source>
        <dbReference type="Proteomes" id="UP000053647"/>
    </source>
</evidence>
<dbReference type="EMBL" id="KN819366">
    <property type="protein sequence ID" value="KIJ12240.1"/>
    <property type="molecule type" value="Genomic_DNA"/>
</dbReference>
<organism evidence="1 2">
    <name type="scientific">Paxillus involutus ATCC 200175</name>
    <dbReference type="NCBI Taxonomy" id="664439"/>
    <lineage>
        <taxon>Eukaryota</taxon>
        <taxon>Fungi</taxon>
        <taxon>Dikarya</taxon>
        <taxon>Basidiomycota</taxon>
        <taxon>Agaricomycotina</taxon>
        <taxon>Agaricomycetes</taxon>
        <taxon>Agaricomycetidae</taxon>
        <taxon>Boletales</taxon>
        <taxon>Paxilineae</taxon>
        <taxon>Paxillaceae</taxon>
        <taxon>Paxillus</taxon>
    </lineage>
</organism>
<dbReference type="OrthoDB" id="3035098at2759"/>
<sequence>MTIHEHSSVYVNAHRRFIEMGAIFMDDEAVFMFLEGLPKTVEWKLFKRLTMQTLSLQVVTSSPSTSALTLYPLLPKPSTFDQVAKLFTNEANSMIGSAKLAGPGSEYVNAAISQTPSGNKTVVTNPAMGIRIHKYNAKGEKCTNKVCADLPRAGNHDVEHCYYPGGGMEGQGPSWSRGRSPKTKEVSAASAKMWTASLSNIVNIVAIAQLQSPPLHSSSPPLHRLS</sequence>
<dbReference type="HOGENOM" id="CLU_105951_0_0_1"/>
<name>A0A0C9T9E0_PAXIN</name>
<gene>
    <name evidence="1" type="ORF">PAXINDRAFT_14864</name>
</gene>
<accession>A0A0C9T9E0</accession>
<dbReference type="Proteomes" id="UP000053647">
    <property type="component" value="Unassembled WGS sequence"/>
</dbReference>